<evidence type="ECO:0000256" key="11">
    <source>
        <dbReference type="SAM" id="MobiDB-lite"/>
    </source>
</evidence>
<accession>A0A3N0GUF3</accession>
<dbReference type="Pfam" id="PF03721">
    <property type="entry name" value="UDPG_MGDP_dh_N"/>
    <property type="match status" value="1"/>
</dbReference>
<feature type="binding site" evidence="9">
    <location>
        <position position="263"/>
    </location>
    <ligand>
        <name>substrate</name>
    </ligand>
</feature>
<dbReference type="InterPro" id="IPR008927">
    <property type="entry name" value="6-PGluconate_DH-like_C_sf"/>
</dbReference>
<keyword evidence="14" id="KW-1185">Reference proteome</keyword>
<gene>
    <name evidence="13" type="ORF">EFL26_06300</name>
</gene>
<feature type="binding site" evidence="10">
    <location>
        <position position="124"/>
    </location>
    <ligand>
        <name>NAD(+)</name>
        <dbReference type="ChEBI" id="CHEBI:57540"/>
    </ligand>
</feature>
<dbReference type="Gene3D" id="3.40.50.720">
    <property type="entry name" value="NAD(P)-binding Rossmann-like Domain"/>
    <property type="match status" value="2"/>
</dbReference>
<dbReference type="GO" id="GO:0006065">
    <property type="term" value="P:UDP-glucuronate biosynthetic process"/>
    <property type="evidence" value="ECO:0007669"/>
    <property type="project" value="UniProtKB-UniPathway"/>
</dbReference>
<dbReference type="PIRSF" id="PIRSF000124">
    <property type="entry name" value="UDPglc_GDPman_dh"/>
    <property type="match status" value="1"/>
</dbReference>
<evidence type="ECO:0000313" key="13">
    <source>
        <dbReference type="EMBL" id="RNM15788.1"/>
    </source>
</evidence>
<sequence>MTLRISVIGTGYLGATHAACLAELGFDVLGVDRSAAKVDALSRGLVPFHEPGLDELVAGHTASGRLRFTTDLAEAAAFADVHFICVGTPQQSQGTAADLTAVFDVAAGLAPHLRHSTVVIGKSTVPVGTAAELAATLRARLPLGVEAEVAWNPEFLREGHAVQDTLRPDRLVFGVTSPGAELVLREIYAAAIERGTPVHVTDLATAELAKVAANAFLATKISFINAMAEISDRAGADVVALADVLGDDARIGRRFLDAGIGFGGGCLPKDIRALAARAAELGAPSIRALLEDVDDINLRARDRAADLAAAMCGGDLDGRRVALLGAAFKPLSDDVRDSPALHVAAALRRRGADVRVFDPAAANNARAVAPELTYVAHVDAALHDADLVVLATDWPELVALDPGRAGALVRSRRILDGRNKLDEEAWTAAGWAFRALGRAAAPVATAPVAPAPAPTPAPTPAPRRPGRLRSRAAALLR</sequence>
<dbReference type="Proteomes" id="UP000279994">
    <property type="component" value="Unassembled WGS sequence"/>
</dbReference>
<dbReference type="InterPro" id="IPR028357">
    <property type="entry name" value="UDPglc_DH_bac"/>
</dbReference>
<feature type="region of interest" description="Disordered" evidence="11">
    <location>
        <begin position="447"/>
        <end position="477"/>
    </location>
</feature>
<dbReference type="InterPro" id="IPR014026">
    <property type="entry name" value="UDP-Glc/GDP-Man_DH_dimer"/>
</dbReference>
<dbReference type="InterPro" id="IPR036220">
    <property type="entry name" value="UDP-Glc/GDP-Man_DH_C_sf"/>
</dbReference>
<dbReference type="GO" id="GO:0003979">
    <property type="term" value="F:UDP-glucose 6-dehydrogenase activity"/>
    <property type="evidence" value="ECO:0007669"/>
    <property type="project" value="UniProtKB-EC"/>
</dbReference>
<dbReference type="EC" id="1.1.1.22" evidence="3 7"/>
<evidence type="ECO:0000256" key="6">
    <source>
        <dbReference type="ARBA" id="ARBA00047473"/>
    </source>
</evidence>
<dbReference type="InterPro" id="IPR036291">
    <property type="entry name" value="NAD(P)-bd_dom_sf"/>
</dbReference>
<comment type="caution">
    <text evidence="13">The sequence shown here is derived from an EMBL/GenBank/DDBJ whole genome shotgun (WGS) entry which is preliminary data.</text>
</comment>
<evidence type="ECO:0000256" key="5">
    <source>
        <dbReference type="ARBA" id="ARBA00023027"/>
    </source>
</evidence>
<dbReference type="SUPFAM" id="SSF48179">
    <property type="entry name" value="6-phosphogluconate dehydrogenase C-terminal domain-like"/>
    <property type="match status" value="1"/>
</dbReference>
<feature type="binding site" evidence="10">
    <location>
        <position position="32"/>
    </location>
    <ligand>
        <name>NAD(+)</name>
        <dbReference type="ChEBI" id="CHEBI:57540"/>
    </ligand>
</feature>
<dbReference type="PANTHER" id="PTHR43750:SF3">
    <property type="entry name" value="UDP-GLUCOSE 6-DEHYDROGENASE TUAD"/>
    <property type="match status" value="1"/>
</dbReference>
<feature type="binding site" evidence="10">
    <location>
        <position position="88"/>
    </location>
    <ligand>
        <name>NAD(+)</name>
        <dbReference type="ChEBI" id="CHEBI:57540"/>
    </ligand>
</feature>
<comment type="pathway">
    <text evidence="1">Nucleotide-sugar biosynthesis; UDP-alpha-D-glucuronate biosynthesis; UDP-alpha-D-glucuronate from UDP-alpha-D-glucose: step 1/1.</text>
</comment>
<dbReference type="EMBL" id="RJSF01000019">
    <property type="protein sequence ID" value="RNM15788.1"/>
    <property type="molecule type" value="Genomic_DNA"/>
</dbReference>
<name>A0A3N0GUF3_9ACTN</name>
<feature type="domain" description="UDP-glucose/GDP-mannose dehydrogenase C-terminal" evidence="12">
    <location>
        <begin position="322"/>
        <end position="423"/>
    </location>
</feature>
<keyword evidence="4 7" id="KW-0560">Oxidoreductase</keyword>
<dbReference type="NCBIfam" id="TIGR03026">
    <property type="entry name" value="NDP-sugDHase"/>
    <property type="match status" value="1"/>
</dbReference>
<keyword evidence="5 7" id="KW-0520">NAD</keyword>
<reference evidence="13 14" key="1">
    <citation type="submission" date="2018-11" db="EMBL/GenBank/DDBJ databases">
        <authorList>
            <person name="Li F."/>
        </authorList>
    </citation>
    <scope>NUCLEOTIDE SEQUENCE [LARGE SCALE GENOMIC DNA]</scope>
    <source>
        <strain evidence="13 14">Gsoil 818</strain>
    </source>
</reference>
<evidence type="ECO:0000256" key="2">
    <source>
        <dbReference type="ARBA" id="ARBA00006601"/>
    </source>
</evidence>
<evidence type="ECO:0000256" key="10">
    <source>
        <dbReference type="PIRSR" id="PIRSR500134-3"/>
    </source>
</evidence>
<feature type="binding site" evidence="10">
    <location>
        <position position="336"/>
    </location>
    <ligand>
        <name>NAD(+)</name>
        <dbReference type="ChEBI" id="CHEBI:57540"/>
    </ligand>
</feature>
<evidence type="ECO:0000259" key="12">
    <source>
        <dbReference type="SMART" id="SM00984"/>
    </source>
</evidence>
<organism evidence="13 14">
    <name type="scientific">Nocardioides pocheonensis</name>
    <dbReference type="NCBI Taxonomy" id="661485"/>
    <lineage>
        <taxon>Bacteria</taxon>
        <taxon>Bacillati</taxon>
        <taxon>Actinomycetota</taxon>
        <taxon>Actinomycetes</taxon>
        <taxon>Propionibacteriales</taxon>
        <taxon>Nocardioidaceae</taxon>
        <taxon>Nocardioides</taxon>
    </lineage>
</organism>
<feature type="binding site" evidence="9">
    <location>
        <begin position="255"/>
        <end position="259"/>
    </location>
    <ligand>
        <name>substrate</name>
    </ligand>
</feature>
<dbReference type="Gene3D" id="1.20.5.100">
    <property type="entry name" value="Cytochrome c1, transmembrane anchor, C-terminal"/>
    <property type="match status" value="1"/>
</dbReference>
<dbReference type="UniPathway" id="UPA00038">
    <property type="reaction ID" value="UER00491"/>
</dbReference>
<dbReference type="Pfam" id="PF00984">
    <property type="entry name" value="UDPG_MGDP_dh"/>
    <property type="match status" value="1"/>
</dbReference>
<dbReference type="GO" id="GO:0051287">
    <property type="term" value="F:NAD binding"/>
    <property type="evidence" value="ECO:0007669"/>
    <property type="project" value="InterPro"/>
</dbReference>
<dbReference type="SUPFAM" id="SSF52413">
    <property type="entry name" value="UDP-glucose/GDP-mannose dehydrogenase C-terminal domain"/>
    <property type="match status" value="1"/>
</dbReference>
<dbReference type="InterPro" id="IPR017476">
    <property type="entry name" value="UDP-Glc/GDP-Man"/>
</dbReference>
<feature type="binding site" evidence="9">
    <location>
        <position position="329"/>
    </location>
    <ligand>
        <name>substrate</name>
    </ligand>
</feature>
<feature type="binding site" evidence="10">
    <location>
        <position position="37"/>
    </location>
    <ligand>
        <name>NAD(+)</name>
        <dbReference type="ChEBI" id="CHEBI:57540"/>
    </ligand>
</feature>
<evidence type="ECO:0000256" key="9">
    <source>
        <dbReference type="PIRSR" id="PIRSR500134-2"/>
    </source>
</evidence>
<feature type="binding site" evidence="10">
    <location>
        <position position="158"/>
    </location>
    <ligand>
        <name>NAD(+)</name>
        <dbReference type="ChEBI" id="CHEBI:57540"/>
    </ligand>
</feature>
<evidence type="ECO:0000256" key="3">
    <source>
        <dbReference type="ARBA" id="ARBA00012954"/>
    </source>
</evidence>
<proteinExistence type="inferred from homology"/>
<evidence type="ECO:0000256" key="8">
    <source>
        <dbReference type="PIRSR" id="PIRSR500134-1"/>
    </source>
</evidence>
<evidence type="ECO:0000256" key="1">
    <source>
        <dbReference type="ARBA" id="ARBA00004701"/>
    </source>
</evidence>
<comment type="similarity">
    <text evidence="2 7">Belongs to the UDP-glucose/GDP-mannose dehydrogenase family.</text>
</comment>
<dbReference type="InterPro" id="IPR014027">
    <property type="entry name" value="UDP-Glc/GDP-Man_DH_C"/>
</dbReference>
<feature type="binding site" evidence="10">
    <location>
        <position position="269"/>
    </location>
    <ligand>
        <name>NAD(+)</name>
        <dbReference type="ChEBI" id="CHEBI:57540"/>
    </ligand>
</feature>
<dbReference type="OrthoDB" id="5193947at2"/>
<feature type="compositionally biased region" description="Pro residues" evidence="11">
    <location>
        <begin position="449"/>
        <end position="463"/>
    </location>
</feature>
<dbReference type="Pfam" id="PF03720">
    <property type="entry name" value="UDPG_MGDP_dh_C"/>
    <property type="match status" value="1"/>
</dbReference>
<dbReference type="PIRSF" id="PIRSF500134">
    <property type="entry name" value="UDPglc_DH_bac"/>
    <property type="match status" value="1"/>
</dbReference>
<dbReference type="AlphaFoldDB" id="A0A3N0GUF3"/>
<dbReference type="InterPro" id="IPR001732">
    <property type="entry name" value="UDP-Glc/GDP-Man_DH_N"/>
</dbReference>
<evidence type="ECO:0000313" key="14">
    <source>
        <dbReference type="Proteomes" id="UP000279994"/>
    </source>
</evidence>
<dbReference type="PANTHER" id="PTHR43750">
    <property type="entry name" value="UDP-GLUCOSE 6-DEHYDROGENASE TUAD"/>
    <property type="match status" value="1"/>
</dbReference>
<dbReference type="GO" id="GO:0000271">
    <property type="term" value="P:polysaccharide biosynthetic process"/>
    <property type="evidence" value="ECO:0007669"/>
    <property type="project" value="InterPro"/>
</dbReference>
<evidence type="ECO:0000256" key="4">
    <source>
        <dbReference type="ARBA" id="ARBA00023002"/>
    </source>
</evidence>
<feature type="binding site" evidence="9">
    <location>
        <begin position="155"/>
        <end position="158"/>
    </location>
    <ligand>
        <name>substrate</name>
    </ligand>
</feature>
<feature type="binding site" evidence="9">
    <location>
        <position position="210"/>
    </location>
    <ligand>
        <name>substrate</name>
    </ligand>
</feature>
<dbReference type="SUPFAM" id="SSF51735">
    <property type="entry name" value="NAD(P)-binding Rossmann-fold domains"/>
    <property type="match status" value="1"/>
</dbReference>
<dbReference type="RefSeq" id="WP_123222039.1">
    <property type="nucleotide sequence ID" value="NZ_RJSF01000019.1"/>
</dbReference>
<comment type="catalytic activity">
    <reaction evidence="6 7">
        <text>UDP-alpha-D-glucose + 2 NAD(+) + H2O = UDP-alpha-D-glucuronate + 2 NADH + 3 H(+)</text>
        <dbReference type="Rhea" id="RHEA:23596"/>
        <dbReference type="ChEBI" id="CHEBI:15377"/>
        <dbReference type="ChEBI" id="CHEBI:15378"/>
        <dbReference type="ChEBI" id="CHEBI:57540"/>
        <dbReference type="ChEBI" id="CHEBI:57945"/>
        <dbReference type="ChEBI" id="CHEBI:58052"/>
        <dbReference type="ChEBI" id="CHEBI:58885"/>
        <dbReference type="EC" id="1.1.1.22"/>
    </reaction>
</comment>
<dbReference type="SMART" id="SM00984">
    <property type="entry name" value="UDPG_MGDP_dh_C"/>
    <property type="match status" value="1"/>
</dbReference>
<protein>
    <recommendedName>
        <fullName evidence="3 7">UDP-glucose 6-dehydrogenase</fullName>
        <ecNumber evidence="3 7">1.1.1.22</ecNumber>
    </recommendedName>
</protein>
<evidence type="ECO:0000256" key="7">
    <source>
        <dbReference type="PIRNR" id="PIRNR000124"/>
    </source>
</evidence>
<feature type="active site" description="Nucleophile" evidence="8">
    <location>
        <position position="266"/>
    </location>
</feature>